<organism evidence="2 3">
    <name type="scientific">Patiria miniata</name>
    <name type="common">Bat star</name>
    <name type="synonym">Asterina miniata</name>
    <dbReference type="NCBI Taxonomy" id="46514"/>
    <lineage>
        <taxon>Eukaryota</taxon>
        <taxon>Metazoa</taxon>
        <taxon>Echinodermata</taxon>
        <taxon>Eleutherozoa</taxon>
        <taxon>Asterozoa</taxon>
        <taxon>Asteroidea</taxon>
        <taxon>Valvatacea</taxon>
        <taxon>Valvatida</taxon>
        <taxon>Asterinidae</taxon>
        <taxon>Patiria</taxon>
    </lineage>
</organism>
<dbReference type="OrthoDB" id="10056816at2759"/>
<dbReference type="GeneID" id="119728534"/>
<protein>
    <submittedName>
        <fullName evidence="2">Uncharacterized protein</fullName>
    </submittedName>
</protein>
<dbReference type="PANTHER" id="PTHR31475">
    <property type="entry name" value="UPF0462 PROTEIN"/>
    <property type="match status" value="1"/>
</dbReference>
<evidence type="ECO:0000313" key="3">
    <source>
        <dbReference type="Proteomes" id="UP000887568"/>
    </source>
</evidence>
<evidence type="ECO:0000256" key="1">
    <source>
        <dbReference type="ARBA" id="ARBA00038085"/>
    </source>
</evidence>
<dbReference type="Gene3D" id="2.60.40.1190">
    <property type="match status" value="1"/>
</dbReference>
<comment type="similarity">
    <text evidence="1">Belongs to the UPF0462 family.</text>
</comment>
<name>A0A913ZYM5_PATMI</name>
<dbReference type="AlphaFoldDB" id="A0A913ZYM5"/>
<dbReference type="Proteomes" id="UP000887568">
    <property type="component" value="Unplaced"/>
</dbReference>
<accession>A0A913ZYM5</accession>
<keyword evidence="3" id="KW-1185">Reference proteome</keyword>
<dbReference type="EnsemblMetazoa" id="XM_038200810.1">
    <property type="protein sequence ID" value="XP_038056738.1"/>
    <property type="gene ID" value="LOC119728534"/>
</dbReference>
<dbReference type="RefSeq" id="XP_038056738.1">
    <property type="nucleotide sequence ID" value="XM_038200810.1"/>
</dbReference>
<proteinExistence type="inferred from homology"/>
<dbReference type="PANTHER" id="PTHR31475:SF5">
    <property type="entry name" value="UPF0462 PROTEIN C4ORF33 HOMOLOG"/>
    <property type="match status" value="1"/>
</dbReference>
<dbReference type="OMA" id="EALIPWS"/>
<sequence length="218" mass="24762">MHAWNVSLTHIDTEIMESSTQSPTQSFSITHQWDGSSIDHAPIKVSLLRDPQDTSCLLLETEAPFFNNPGRPQGEPGLPYDGLWEYEVVEAFFLGDGEKYLEVELCPHGQHLVLLLNGVRKFYKTKLALDFQATINTDEGTWKGRAKIPLEYLPPGVKKFNAYAIHGSEDDRTYEALYHVPKGQYANPDFHRLEYFRDIDFTGLVSSNIASKLWDNAI</sequence>
<reference evidence="2" key="1">
    <citation type="submission" date="2022-11" db="UniProtKB">
        <authorList>
            <consortium name="EnsemblMetazoa"/>
        </authorList>
    </citation>
    <scope>IDENTIFICATION</scope>
</reference>
<evidence type="ECO:0000313" key="2">
    <source>
        <dbReference type="EnsemblMetazoa" id="XP_038056738.1"/>
    </source>
</evidence>